<evidence type="ECO:0008006" key="4">
    <source>
        <dbReference type="Google" id="ProtNLM"/>
    </source>
</evidence>
<name>M1DJ60_SOLTU</name>
<dbReference type="EnsemblPlants" id="PGSC0003DMT400089902">
    <property type="protein sequence ID" value="PGSC0003DMT400089902"/>
    <property type="gene ID" value="PGSC0003DMG400039473"/>
</dbReference>
<accession>M1DJ60</accession>
<organism evidence="2 3">
    <name type="scientific">Solanum tuberosum</name>
    <name type="common">Potato</name>
    <dbReference type="NCBI Taxonomy" id="4113"/>
    <lineage>
        <taxon>Eukaryota</taxon>
        <taxon>Viridiplantae</taxon>
        <taxon>Streptophyta</taxon>
        <taxon>Embryophyta</taxon>
        <taxon>Tracheophyta</taxon>
        <taxon>Spermatophyta</taxon>
        <taxon>Magnoliopsida</taxon>
        <taxon>eudicotyledons</taxon>
        <taxon>Gunneridae</taxon>
        <taxon>Pentapetalae</taxon>
        <taxon>asterids</taxon>
        <taxon>lamiids</taxon>
        <taxon>Solanales</taxon>
        <taxon>Solanaceae</taxon>
        <taxon>Solanoideae</taxon>
        <taxon>Solaneae</taxon>
        <taxon>Solanum</taxon>
    </lineage>
</organism>
<evidence type="ECO:0000313" key="2">
    <source>
        <dbReference type="EnsemblPlants" id="PGSC0003DMT400089902"/>
    </source>
</evidence>
<sequence>MARTVTEERRVLTKSLHTMPTNEELFKRHKSDTLLINTIEYDYRMGIVQSGEFQRDAKKRETLLREASVPIWHCDRLTEATKTVYIDLIRDDANLTAMRREPYVDLPPLGVDLAEDVEHIQADDTTIPHSSTDAQPPSLYRH</sequence>
<feature type="region of interest" description="Disordered" evidence="1">
    <location>
        <begin position="121"/>
        <end position="142"/>
    </location>
</feature>
<evidence type="ECO:0000313" key="3">
    <source>
        <dbReference type="Proteomes" id="UP000011115"/>
    </source>
</evidence>
<dbReference type="PaxDb" id="4113-PGSC0003DMT400089902"/>
<keyword evidence="3" id="KW-1185">Reference proteome</keyword>
<dbReference type="Gramene" id="PGSC0003DMT400089902">
    <property type="protein sequence ID" value="PGSC0003DMT400089902"/>
    <property type="gene ID" value="PGSC0003DMG400039473"/>
</dbReference>
<dbReference type="Proteomes" id="UP000011115">
    <property type="component" value="Unassembled WGS sequence"/>
</dbReference>
<dbReference type="InParanoid" id="M1DJ60"/>
<evidence type="ECO:0000256" key="1">
    <source>
        <dbReference type="SAM" id="MobiDB-lite"/>
    </source>
</evidence>
<protein>
    <recommendedName>
        <fullName evidence="4">Integrase core domain containing protein</fullName>
    </recommendedName>
</protein>
<feature type="compositionally biased region" description="Polar residues" evidence="1">
    <location>
        <begin position="123"/>
        <end position="135"/>
    </location>
</feature>
<reference evidence="2" key="2">
    <citation type="submission" date="2015-06" db="UniProtKB">
        <authorList>
            <consortium name="EnsemblPlants"/>
        </authorList>
    </citation>
    <scope>IDENTIFICATION</scope>
    <source>
        <strain evidence="2">DM1-3 516 R44</strain>
    </source>
</reference>
<proteinExistence type="predicted"/>
<dbReference type="AlphaFoldDB" id="M1DJ60"/>
<reference evidence="3" key="1">
    <citation type="journal article" date="2011" name="Nature">
        <title>Genome sequence and analysis of the tuber crop potato.</title>
        <authorList>
            <consortium name="The Potato Genome Sequencing Consortium"/>
        </authorList>
    </citation>
    <scope>NUCLEOTIDE SEQUENCE [LARGE SCALE GENOMIC DNA]</scope>
    <source>
        <strain evidence="3">cv. DM1-3 516 R44</strain>
    </source>
</reference>
<dbReference type="HOGENOM" id="CLU_1819288_0_0_1"/>